<comment type="caution">
    <text evidence="3">The sequence shown here is derived from an EMBL/GenBank/DDBJ whole genome shotgun (WGS) entry which is preliminary data.</text>
</comment>
<protein>
    <submittedName>
        <fullName evidence="3">Uncharacterized protein</fullName>
    </submittedName>
</protein>
<reference evidence="3 4" key="1">
    <citation type="submission" date="2023-01" db="EMBL/GenBank/DDBJ databases">
        <title>Analysis of 21 Apiospora genomes using comparative genomics revels a genus with tremendous synthesis potential of carbohydrate active enzymes and secondary metabolites.</title>
        <authorList>
            <person name="Sorensen T."/>
        </authorList>
    </citation>
    <scope>NUCLEOTIDE SEQUENCE [LARGE SCALE GENOMIC DNA]</scope>
    <source>
        <strain evidence="3 4">CBS 83171</strain>
    </source>
</reference>
<dbReference type="EMBL" id="JAQQWM010000007">
    <property type="protein sequence ID" value="KAK8057895.1"/>
    <property type="molecule type" value="Genomic_DNA"/>
</dbReference>
<organism evidence="3 4">
    <name type="scientific">Apiospora saccharicola</name>
    <dbReference type="NCBI Taxonomy" id="335842"/>
    <lineage>
        <taxon>Eukaryota</taxon>
        <taxon>Fungi</taxon>
        <taxon>Dikarya</taxon>
        <taxon>Ascomycota</taxon>
        <taxon>Pezizomycotina</taxon>
        <taxon>Sordariomycetes</taxon>
        <taxon>Xylariomycetidae</taxon>
        <taxon>Amphisphaeriales</taxon>
        <taxon>Apiosporaceae</taxon>
        <taxon>Apiospora</taxon>
    </lineage>
</organism>
<evidence type="ECO:0000256" key="2">
    <source>
        <dbReference type="SAM" id="SignalP"/>
    </source>
</evidence>
<feature type="region of interest" description="Disordered" evidence="1">
    <location>
        <begin position="707"/>
        <end position="770"/>
    </location>
</feature>
<feature type="signal peptide" evidence="2">
    <location>
        <begin position="1"/>
        <end position="19"/>
    </location>
</feature>
<sequence>MLFSHSSLAALLVAAGCLASPIAPLEVSVLRSDQTDALVQKGVDLAHTSPLERRLKADFSMARSWNHEVLFSGYVPAPSASHDVDHLKEEEGAAESETVGLNITCIDCETRGNIEAKLWEDLLHPSLRLNFNNVEAYILLGLNASASTTVSVNLFASNSPIGLHYPGLSVGVVFFVDLVFSLNAHIDMSGGFYIKLADDAFLEASIFKGDVSKYFFDGASSKSLPITVATGSGATFKADLRLRVQVGAEAAVDTFGIGAGAAMGIYANLVEFVAEIEKTPTCELETREWFDLNAGAYARLDVVVDYKTLGLVPTVSTTLLSAPTLTQCWIQGTASGLPGPGKTITASTLSMTAPPGWTMSASAIPMVSSSSASLAKQSSSGRVTVSASASGSSRVASSSSTASISTRTISIADGSSSSSSASISAKYAVSSAKESSPLSSAVPSLAPPLSLNGTGRYPIVHNSQVSVSGSQTASSSSSRPSSSVSGIPKSLSTHASSVSTSFLPAAASVTAKYPASITTISPFLAPGNLSVVIPPPSVNSTGRYPLLNVSSLTNETNLVTTTLYSTSAYTITMCAAGVPNCPAAYQKEVTVTKTVDSYTTVCPAGAQVTWPAAKEVGGEAASSSSAAAAGGPVTSTRVITQVVVMTAVPSPTPETFVPPPVPAPTAAAHVAAAANGESGPAPTSPRPAAAAAYAAFMADYGVENAGPRNATLATPSSSSSSSSSPSPSSSSSPSPSSSSSSSSSGSNQPGYPVAPVNGAGQSGESAASLAESFDHKTIAEDTPTSPEVQRPNAPVVTAGAIASYAENIGLVLGSVMVTVLLMG</sequence>
<gene>
    <name evidence="3" type="ORF">PG996_011832</name>
</gene>
<feature type="chain" id="PRO_5047207349" evidence="2">
    <location>
        <begin position="20"/>
        <end position="823"/>
    </location>
</feature>
<name>A0ABR1UG63_9PEZI</name>
<proteinExistence type="predicted"/>
<dbReference type="Proteomes" id="UP001446871">
    <property type="component" value="Unassembled WGS sequence"/>
</dbReference>
<evidence type="ECO:0000313" key="3">
    <source>
        <dbReference type="EMBL" id="KAK8057895.1"/>
    </source>
</evidence>
<feature type="compositionally biased region" description="Low complexity" evidence="1">
    <location>
        <begin position="715"/>
        <end position="744"/>
    </location>
</feature>
<keyword evidence="4" id="KW-1185">Reference proteome</keyword>
<keyword evidence="2" id="KW-0732">Signal</keyword>
<evidence type="ECO:0000313" key="4">
    <source>
        <dbReference type="Proteomes" id="UP001446871"/>
    </source>
</evidence>
<feature type="region of interest" description="Disordered" evidence="1">
    <location>
        <begin position="465"/>
        <end position="490"/>
    </location>
</feature>
<evidence type="ECO:0000256" key="1">
    <source>
        <dbReference type="SAM" id="MobiDB-lite"/>
    </source>
</evidence>
<accession>A0ABR1UG63</accession>